<dbReference type="OrthoDB" id="7252896at2"/>
<dbReference type="PROSITE" id="PS50977">
    <property type="entry name" value="HTH_TETR_2"/>
    <property type="match status" value="1"/>
</dbReference>
<keyword evidence="3 5" id="KW-0238">DNA-binding</keyword>
<dbReference type="RefSeq" id="WP_105943658.1">
    <property type="nucleotide sequence ID" value="NZ_CP027433.1"/>
</dbReference>
<feature type="DNA-binding region" description="H-T-H motif" evidence="5">
    <location>
        <begin position="36"/>
        <end position="55"/>
    </location>
</feature>
<dbReference type="Proteomes" id="UP000239814">
    <property type="component" value="Chromosome"/>
</dbReference>
<accession>A0A2S0KJU3</accession>
<dbReference type="SUPFAM" id="SSF46689">
    <property type="entry name" value="Homeodomain-like"/>
    <property type="match status" value="1"/>
</dbReference>
<dbReference type="Gene3D" id="1.10.357.10">
    <property type="entry name" value="Tetracycline Repressor, domain 2"/>
    <property type="match status" value="1"/>
</dbReference>
<evidence type="ECO:0000313" key="8">
    <source>
        <dbReference type="Proteomes" id="UP000239814"/>
    </source>
</evidence>
<dbReference type="InterPro" id="IPR050109">
    <property type="entry name" value="HTH-type_TetR-like_transc_reg"/>
</dbReference>
<dbReference type="InterPro" id="IPR009057">
    <property type="entry name" value="Homeodomain-like_sf"/>
</dbReference>
<evidence type="ECO:0000256" key="2">
    <source>
        <dbReference type="ARBA" id="ARBA00023015"/>
    </source>
</evidence>
<dbReference type="AlphaFoldDB" id="A0A2S0KJU3"/>
<proteinExistence type="predicted"/>
<reference evidence="7 8" key="1">
    <citation type="submission" date="2018-03" db="EMBL/GenBank/DDBJ databases">
        <title>Characteristics and genome of n-alkane degrading marine bacteria Gordonia iterans isolated from crude oil contaminated in Tae-an, South Korea.</title>
        <authorList>
            <person name="Lee S.-S."/>
            <person name="Kim H."/>
        </authorList>
    </citation>
    <scope>NUCLEOTIDE SEQUENCE [LARGE SCALE GENOMIC DNA]</scope>
    <source>
        <strain evidence="7 8">Co17</strain>
    </source>
</reference>
<dbReference type="Pfam" id="PF13977">
    <property type="entry name" value="TetR_C_6"/>
    <property type="match status" value="1"/>
</dbReference>
<evidence type="ECO:0000256" key="1">
    <source>
        <dbReference type="ARBA" id="ARBA00022491"/>
    </source>
</evidence>
<dbReference type="InterPro" id="IPR039538">
    <property type="entry name" value="BetI_C"/>
</dbReference>
<keyword evidence="4" id="KW-0804">Transcription</keyword>
<evidence type="ECO:0000256" key="4">
    <source>
        <dbReference type="ARBA" id="ARBA00023163"/>
    </source>
</evidence>
<dbReference type="GO" id="GO:0000976">
    <property type="term" value="F:transcription cis-regulatory region binding"/>
    <property type="evidence" value="ECO:0007669"/>
    <property type="project" value="TreeGrafter"/>
</dbReference>
<sequence>MNAPDPTTKRKRGNTRRRLLDAAYEAYAVNGFGHTTVEKVVDQAGFTRGAFYSNFDSLEELFLEMWAERSATIIAEIRAALDRLIADDVRDLSEVIRGISDALPLDEKWWGVTAEVTAHALRTPGLREVVARREERVSETLIPLAVELLARTGRRIPDPESFSKALIAVFDGTAPQALLNPDDSKVLERRRILFEHVALAYSVPEDGTADQE</sequence>
<keyword evidence="2" id="KW-0805">Transcription regulation</keyword>
<dbReference type="EMBL" id="CP027433">
    <property type="protein sequence ID" value="AVM01955.1"/>
    <property type="molecule type" value="Genomic_DNA"/>
</dbReference>
<name>A0A2S0KJU3_9ACTN</name>
<dbReference type="GO" id="GO:0003700">
    <property type="term" value="F:DNA-binding transcription factor activity"/>
    <property type="evidence" value="ECO:0007669"/>
    <property type="project" value="TreeGrafter"/>
</dbReference>
<keyword evidence="8" id="KW-1185">Reference proteome</keyword>
<dbReference type="InterPro" id="IPR001647">
    <property type="entry name" value="HTH_TetR"/>
</dbReference>
<dbReference type="PANTHER" id="PTHR30055">
    <property type="entry name" value="HTH-TYPE TRANSCRIPTIONAL REGULATOR RUTR"/>
    <property type="match status" value="1"/>
</dbReference>
<evidence type="ECO:0000256" key="5">
    <source>
        <dbReference type="PROSITE-ProRule" id="PRU00335"/>
    </source>
</evidence>
<evidence type="ECO:0000256" key="3">
    <source>
        <dbReference type="ARBA" id="ARBA00023125"/>
    </source>
</evidence>
<keyword evidence="1" id="KW-0678">Repressor</keyword>
<dbReference type="InterPro" id="IPR036271">
    <property type="entry name" value="Tet_transcr_reg_TetR-rel_C_sf"/>
</dbReference>
<dbReference type="Pfam" id="PF00440">
    <property type="entry name" value="TetR_N"/>
    <property type="match status" value="1"/>
</dbReference>
<feature type="domain" description="HTH tetR-type" evidence="6">
    <location>
        <begin position="13"/>
        <end position="73"/>
    </location>
</feature>
<evidence type="ECO:0000259" key="6">
    <source>
        <dbReference type="PROSITE" id="PS50977"/>
    </source>
</evidence>
<gene>
    <name evidence="7" type="ORF">C6V83_02465</name>
</gene>
<dbReference type="KEGG" id="git:C6V83_02465"/>
<dbReference type="PRINTS" id="PR00455">
    <property type="entry name" value="HTHTETR"/>
</dbReference>
<dbReference type="SUPFAM" id="SSF48498">
    <property type="entry name" value="Tetracyclin repressor-like, C-terminal domain"/>
    <property type="match status" value="1"/>
</dbReference>
<organism evidence="7 8">
    <name type="scientific">Gordonia iterans</name>
    <dbReference type="NCBI Taxonomy" id="1004901"/>
    <lineage>
        <taxon>Bacteria</taxon>
        <taxon>Bacillati</taxon>
        <taxon>Actinomycetota</taxon>
        <taxon>Actinomycetes</taxon>
        <taxon>Mycobacteriales</taxon>
        <taxon>Gordoniaceae</taxon>
        <taxon>Gordonia</taxon>
    </lineage>
</organism>
<protein>
    <submittedName>
        <fullName evidence="7">TetR family transcriptional regulator</fullName>
    </submittedName>
</protein>
<evidence type="ECO:0000313" key="7">
    <source>
        <dbReference type="EMBL" id="AVM01955.1"/>
    </source>
</evidence>
<dbReference type="PANTHER" id="PTHR30055:SF241">
    <property type="entry name" value="TRANSCRIPTIONAL REGULATORY PROTEIN"/>
    <property type="match status" value="1"/>
</dbReference>